<dbReference type="Proteomes" id="UP000242180">
    <property type="component" value="Unassembled WGS sequence"/>
</dbReference>
<organism evidence="3 4">
    <name type="scientific">Syncephalastrum racemosum</name>
    <name type="common">Filamentous fungus</name>
    <dbReference type="NCBI Taxonomy" id="13706"/>
    <lineage>
        <taxon>Eukaryota</taxon>
        <taxon>Fungi</taxon>
        <taxon>Fungi incertae sedis</taxon>
        <taxon>Mucoromycota</taxon>
        <taxon>Mucoromycotina</taxon>
        <taxon>Mucoromycetes</taxon>
        <taxon>Mucorales</taxon>
        <taxon>Syncephalastraceae</taxon>
        <taxon>Syncephalastrum</taxon>
    </lineage>
</organism>
<evidence type="ECO:0000313" key="3">
    <source>
        <dbReference type="EMBL" id="ORY98789.1"/>
    </source>
</evidence>
<keyword evidence="4" id="KW-1185">Reference proteome</keyword>
<accession>A0A1X2HIC4</accession>
<evidence type="ECO:0000256" key="2">
    <source>
        <dbReference type="SAM" id="SignalP"/>
    </source>
</evidence>
<feature type="signal peptide" evidence="2">
    <location>
        <begin position="1"/>
        <end position="22"/>
    </location>
</feature>
<feature type="region of interest" description="Disordered" evidence="1">
    <location>
        <begin position="203"/>
        <end position="254"/>
    </location>
</feature>
<feature type="compositionally biased region" description="Acidic residues" evidence="1">
    <location>
        <begin position="222"/>
        <end position="235"/>
    </location>
</feature>
<reference evidence="3 4" key="1">
    <citation type="submission" date="2016-07" db="EMBL/GenBank/DDBJ databases">
        <title>Pervasive Adenine N6-methylation of Active Genes in Fungi.</title>
        <authorList>
            <consortium name="DOE Joint Genome Institute"/>
            <person name="Mondo S.J."/>
            <person name="Dannebaum R.O."/>
            <person name="Kuo R.C."/>
            <person name="Labutti K."/>
            <person name="Haridas S."/>
            <person name="Kuo A."/>
            <person name="Salamov A."/>
            <person name="Ahrendt S.R."/>
            <person name="Lipzen A."/>
            <person name="Sullivan W."/>
            <person name="Andreopoulos W.B."/>
            <person name="Clum A."/>
            <person name="Lindquist E."/>
            <person name="Daum C."/>
            <person name="Ramamoorthy G.K."/>
            <person name="Gryganskyi A."/>
            <person name="Culley D."/>
            <person name="Magnuson J.K."/>
            <person name="James T.Y."/>
            <person name="O'Malley M.A."/>
            <person name="Stajich J.E."/>
            <person name="Spatafora J.W."/>
            <person name="Visel A."/>
            <person name="Grigoriev I.V."/>
        </authorList>
    </citation>
    <scope>NUCLEOTIDE SEQUENCE [LARGE SCALE GENOMIC DNA]</scope>
    <source>
        <strain evidence="3 4">NRRL 2496</strain>
    </source>
</reference>
<feature type="chain" id="PRO_5013253556" description="Extracellular membrane protein CFEM domain-containing protein" evidence="2">
    <location>
        <begin position="23"/>
        <end position="338"/>
    </location>
</feature>
<keyword evidence="2" id="KW-0732">Signal</keyword>
<evidence type="ECO:0000313" key="4">
    <source>
        <dbReference type="Proteomes" id="UP000242180"/>
    </source>
</evidence>
<gene>
    <name evidence="3" type="ORF">BCR43DRAFT_543801</name>
</gene>
<evidence type="ECO:0008006" key="5">
    <source>
        <dbReference type="Google" id="ProtNLM"/>
    </source>
</evidence>
<protein>
    <recommendedName>
        <fullName evidence="5">Extracellular membrane protein CFEM domain-containing protein</fullName>
    </recommendedName>
</protein>
<dbReference type="EMBL" id="MCGN01000003">
    <property type="protein sequence ID" value="ORY98789.1"/>
    <property type="molecule type" value="Genomic_DNA"/>
</dbReference>
<dbReference type="AlphaFoldDB" id="A0A1X2HIC4"/>
<evidence type="ECO:0000256" key="1">
    <source>
        <dbReference type="SAM" id="MobiDB-lite"/>
    </source>
</evidence>
<feature type="region of interest" description="Disordered" evidence="1">
    <location>
        <begin position="106"/>
        <end position="158"/>
    </location>
</feature>
<sequence>MRLHFLIVPLGLLSALLPVSWAIPCDSVCLRNLRSCLSECILTDVDDSDACMAACFANSANSANSGNKTDTDEAYNLNDQHNIFLNAVHSASMSRRNVVHVAETTTEGKNVQAESNASSASFASATSVAESSDSSDDCDTETAQHGLAVPHTANPTSAPTDDMNVGYLNADANTHASESVQNIGSTTGAMAWELDEAHSSMNHAENTVESHTGDLRAVPTSVEEDDDCEDDEEPESVASTGNDSDMSAPVANARGTASDAGVTAVGAPTSVMLTNTAPPTVTAHTTITSRVSAQSVMPSAHDFHRADASGNVVQHEGNAAATRPIAAFLGLTAFIFFI</sequence>
<feature type="compositionally biased region" description="Low complexity" evidence="1">
    <location>
        <begin position="113"/>
        <end position="132"/>
    </location>
</feature>
<proteinExistence type="predicted"/>
<name>A0A1X2HIC4_SYNRA</name>
<dbReference type="InParanoid" id="A0A1X2HIC4"/>
<comment type="caution">
    <text evidence="3">The sequence shown here is derived from an EMBL/GenBank/DDBJ whole genome shotgun (WGS) entry which is preliminary data.</text>
</comment>